<dbReference type="InterPro" id="IPR000253">
    <property type="entry name" value="FHA_dom"/>
</dbReference>
<proteinExistence type="predicted"/>
<keyword evidence="5" id="KW-1185">Reference proteome</keyword>
<dbReference type="PROSITE" id="PS50006">
    <property type="entry name" value="FHA_DOMAIN"/>
    <property type="match status" value="1"/>
</dbReference>
<gene>
    <name evidence="4" type="ORF">HNR05_002754</name>
</gene>
<protein>
    <recommendedName>
        <fullName evidence="3">FHA domain-containing protein</fullName>
    </recommendedName>
</protein>
<organism evidence="4 5">
    <name type="scientific">Glaciibacter psychrotolerans</name>
    <dbReference type="NCBI Taxonomy" id="670054"/>
    <lineage>
        <taxon>Bacteria</taxon>
        <taxon>Bacillati</taxon>
        <taxon>Actinomycetota</taxon>
        <taxon>Actinomycetes</taxon>
        <taxon>Micrococcales</taxon>
        <taxon>Microbacteriaceae</taxon>
        <taxon>Glaciibacter</taxon>
    </lineage>
</organism>
<dbReference type="AlphaFoldDB" id="A0A7Z0J7H2"/>
<evidence type="ECO:0000313" key="5">
    <source>
        <dbReference type="Proteomes" id="UP000537260"/>
    </source>
</evidence>
<feature type="region of interest" description="Disordered" evidence="2">
    <location>
        <begin position="66"/>
        <end position="88"/>
    </location>
</feature>
<feature type="compositionally biased region" description="Low complexity" evidence="2">
    <location>
        <begin position="77"/>
        <end position="88"/>
    </location>
</feature>
<keyword evidence="1" id="KW-0597">Phosphoprotein</keyword>
<dbReference type="RefSeq" id="WP_179579638.1">
    <property type="nucleotide sequence ID" value="NZ_JACCFM010000001.1"/>
</dbReference>
<evidence type="ECO:0000256" key="1">
    <source>
        <dbReference type="ARBA" id="ARBA00022553"/>
    </source>
</evidence>
<feature type="compositionally biased region" description="Pro residues" evidence="2">
    <location>
        <begin position="45"/>
        <end position="54"/>
    </location>
</feature>
<dbReference type="CDD" id="cd00060">
    <property type="entry name" value="FHA"/>
    <property type="match status" value="1"/>
</dbReference>
<reference evidence="4 5" key="1">
    <citation type="submission" date="2020-07" db="EMBL/GenBank/DDBJ databases">
        <title>Sequencing the genomes of 1000 actinobacteria strains.</title>
        <authorList>
            <person name="Klenk H.-P."/>
        </authorList>
    </citation>
    <scope>NUCLEOTIDE SEQUENCE [LARGE SCALE GENOMIC DNA]</scope>
    <source>
        <strain evidence="4 5">LI1</strain>
    </source>
</reference>
<sequence>MFCSACGQLVVQAPAFKAPAVPPPFGGITQPAKQSTGLPHRTAPAPAPVPLPPISAAPIAQPARAVPPAVPAPAAPATPTAHAAPGTPSAPIAHAVRFTSGQIVELSGGIILGRKPTGVSVPTGFTGVVVPDDTRQVSRAHVIVDARVSPPTVTDLGSANGTSIERSGLVQALNEGTAASLEPGDRLWLGSVSIDVL</sequence>
<dbReference type="SUPFAM" id="SSF49879">
    <property type="entry name" value="SMAD/FHA domain"/>
    <property type="match status" value="1"/>
</dbReference>
<dbReference type="Proteomes" id="UP000537260">
    <property type="component" value="Unassembled WGS sequence"/>
</dbReference>
<evidence type="ECO:0000259" key="3">
    <source>
        <dbReference type="PROSITE" id="PS50006"/>
    </source>
</evidence>
<feature type="region of interest" description="Disordered" evidence="2">
    <location>
        <begin position="26"/>
        <end position="54"/>
    </location>
</feature>
<dbReference type="Gene3D" id="2.60.200.20">
    <property type="match status" value="1"/>
</dbReference>
<name>A0A7Z0J7H2_9MICO</name>
<comment type="caution">
    <text evidence="4">The sequence shown here is derived from an EMBL/GenBank/DDBJ whole genome shotgun (WGS) entry which is preliminary data.</text>
</comment>
<accession>A0A7Z0J7H2</accession>
<dbReference type="EMBL" id="JACCFM010000001">
    <property type="protein sequence ID" value="NYJ20963.1"/>
    <property type="molecule type" value="Genomic_DNA"/>
</dbReference>
<evidence type="ECO:0000256" key="2">
    <source>
        <dbReference type="SAM" id="MobiDB-lite"/>
    </source>
</evidence>
<dbReference type="Pfam" id="PF00498">
    <property type="entry name" value="FHA"/>
    <property type="match status" value="1"/>
</dbReference>
<dbReference type="InterPro" id="IPR008984">
    <property type="entry name" value="SMAD_FHA_dom_sf"/>
</dbReference>
<feature type="domain" description="FHA" evidence="3">
    <location>
        <begin position="110"/>
        <end position="169"/>
    </location>
</feature>
<evidence type="ECO:0000313" key="4">
    <source>
        <dbReference type="EMBL" id="NYJ20963.1"/>
    </source>
</evidence>